<dbReference type="InterPro" id="IPR003702">
    <property type="entry name" value="ActCoA_hydro_N"/>
</dbReference>
<feature type="compositionally biased region" description="Polar residues" evidence="3">
    <location>
        <begin position="435"/>
        <end position="445"/>
    </location>
</feature>
<protein>
    <submittedName>
        <fullName evidence="6">Acetyl-CoA hydrolase</fullName>
    </submittedName>
</protein>
<dbReference type="InterPro" id="IPR026888">
    <property type="entry name" value="AcetylCoA_hyd_C"/>
</dbReference>
<evidence type="ECO:0000259" key="4">
    <source>
        <dbReference type="Pfam" id="PF02550"/>
    </source>
</evidence>
<dbReference type="InterPro" id="IPR038460">
    <property type="entry name" value="AcetylCoA_hyd_C_sf"/>
</dbReference>
<gene>
    <name evidence="6" type="ORF">SAMN05192539_1022112</name>
</gene>
<dbReference type="STRING" id="667676.SAMN05192539_1022112"/>
<dbReference type="SUPFAM" id="SSF100950">
    <property type="entry name" value="NagB/RpiA/CoA transferase-like"/>
    <property type="match status" value="2"/>
</dbReference>
<dbReference type="PANTHER" id="PTHR21432:SF20">
    <property type="entry name" value="ACETYL-COA HYDROLASE"/>
    <property type="match status" value="1"/>
</dbReference>
<dbReference type="Gene3D" id="3.40.1080.10">
    <property type="entry name" value="Glutaconate Coenzyme A-transferase"/>
    <property type="match status" value="1"/>
</dbReference>
<dbReference type="InterPro" id="IPR037171">
    <property type="entry name" value="NagB/RpiA_transferase-like"/>
</dbReference>
<dbReference type="GO" id="GO:0006083">
    <property type="term" value="P:acetate metabolic process"/>
    <property type="evidence" value="ECO:0007669"/>
    <property type="project" value="InterPro"/>
</dbReference>
<comment type="similarity">
    <text evidence="1">Belongs to the acetyl-CoA hydrolase/transferase family.</text>
</comment>
<dbReference type="Pfam" id="PF13336">
    <property type="entry name" value="AcetylCoA_hyd_C"/>
    <property type="match status" value="1"/>
</dbReference>
<evidence type="ECO:0000313" key="7">
    <source>
        <dbReference type="Proteomes" id="UP000198866"/>
    </source>
</evidence>
<evidence type="ECO:0000256" key="2">
    <source>
        <dbReference type="ARBA" id="ARBA00022679"/>
    </source>
</evidence>
<dbReference type="InterPro" id="IPR046433">
    <property type="entry name" value="ActCoA_hydro"/>
</dbReference>
<feature type="region of interest" description="Disordered" evidence="3">
    <location>
        <begin position="425"/>
        <end position="445"/>
    </location>
</feature>
<sequence length="445" mass="47343">MRSSLFRNLPTDANIMPLLLEADSVDFASIVRPGDTVAWGQANAEPLPLTQKLLEQRHGIGAFRVFLGASSFDTCRSEHADCIDFVSYCGTGANRALAKAGALDILPCHYSQFPQMMESGQFPIDVLLLQLAPPDSQGRYSLSIAHEYLIPALKQARVVVAEVNEQAPWTYGERYLRDGEIDFILPTSRALPESSSSAASATDLAIARHTAGLIEDGATIQLGLGAIPEAILGCLTDRRNLGIHSGTIGDKVADLMQSGVINNAHKNIDTGKTIAGVMMGGRRIHEFAHRNDAIEFRSTRYTHDPHVLASIDRFVAINSAVEVDLSGQINAEIAGGVYVGAVGGAVDFLRGARRSRGGVPVIALPSTAGKGATRIVASLNGPVSTPRSDAGIVVTEYGVADLRGLTLRQRRERMLAIAHPDHRGALDQFAGAPPSNRSGSATLVA</sequence>
<evidence type="ECO:0000256" key="1">
    <source>
        <dbReference type="ARBA" id="ARBA00009632"/>
    </source>
</evidence>
<keyword evidence="7" id="KW-1185">Reference proteome</keyword>
<dbReference type="GO" id="GO:0016787">
    <property type="term" value="F:hydrolase activity"/>
    <property type="evidence" value="ECO:0007669"/>
    <property type="project" value="UniProtKB-KW"/>
</dbReference>
<dbReference type="PANTHER" id="PTHR21432">
    <property type="entry name" value="ACETYL-COA HYDROLASE-RELATED"/>
    <property type="match status" value="1"/>
</dbReference>
<dbReference type="GO" id="GO:0008775">
    <property type="term" value="F:acetate CoA-transferase activity"/>
    <property type="evidence" value="ECO:0007669"/>
    <property type="project" value="InterPro"/>
</dbReference>
<proteinExistence type="inferred from homology"/>
<dbReference type="Gene3D" id="3.40.1080.20">
    <property type="entry name" value="Acetyl-CoA hydrolase/transferase C-terminal domain"/>
    <property type="match status" value="1"/>
</dbReference>
<reference evidence="7" key="1">
    <citation type="submission" date="2016-10" db="EMBL/GenBank/DDBJ databases">
        <authorList>
            <person name="Varghese N."/>
            <person name="Submissions S."/>
        </authorList>
    </citation>
    <scope>NUCLEOTIDE SEQUENCE [LARGE SCALE GENOMIC DNA]</scope>
    <source>
        <strain evidence="7">LMG 26031</strain>
    </source>
</reference>
<dbReference type="AlphaFoldDB" id="A0A1H7CLP8"/>
<name>A0A1H7CLP8_9BURK</name>
<feature type="domain" description="Acetyl-CoA hydrolase/transferase C-terminal" evidence="5">
    <location>
        <begin position="280"/>
        <end position="428"/>
    </location>
</feature>
<keyword evidence="6" id="KW-0378">Hydrolase</keyword>
<dbReference type="Gene3D" id="3.30.750.70">
    <property type="entry name" value="4-hydroxybutyrate coenzyme like domains"/>
    <property type="match status" value="1"/>
</dbReference>
<evidence type="ECO:0000256" key="3">
    <source>
        <dbReference type="SAM" id="MobiDB-lite"/>
    </source>
</evidence>
<feature type="domain" description="Acetyl-CoA hydrolase/transferase N-terminal" evidence="4">
    <location>
        <begin position="26"/>
        <end position="184"/>
    </location>
</feature>
<evidence type="ECO:0000313" key="6">
    <source>
        <dbReference type="EMBL" id="SEJ90164.1"/>
    </source>
</evidence>
<evidence type="ECO:0000259" key="5">
    <source>
        <dbReference type="Pfam" id="PF13336"/>
    </source>
</evidence>
<keyword evidence="2" id="KW-0808">Transferase</keyword>
<dbReference type="EMBL" id="FNYE01000022">
    <property type="protein sequence ID" value="SEJ90164.1"/>
    <property type="molecule type" value="Genomic_DNA"/>
</dbReference>
<organism evidence="6 7">
    <name type="scientific">Paraburkholderia diazotrophica</name>
    <dbReference type="NCBI Taxonomy" id="667676"/>
    <lineage>
        <taxon>Bacteria</taxon>
        <taxon>Pseudomonadati</taxon>
        <taxon>Pseudomonadota</taxon>
        <taxon>Betaproteobacteria</taxon>
        <taxon>Burkholderiales</taxon>
        <taxon>Burkholderiaceae</taxon>
        <taxon>Paraburkholderia</taxon>
    </lineage>
</organism>
<dbReference type="Pfam" id="PF02550">
    <property type="entry name" value="AcetylCoA_hydro"/>
    <property type="match status" value="1"/>
</dbReference>
<dbReference type="Proteomes" id="UP000198866">
    <property type="component" value="Unassembled WGS sequence"/>
</dbReference>
<accession>A0A1H7CLP8</accession>